<dbReference type="EMBL" id="JAGUCO010000007">
    <property type="protein sequence ID" value="MBS2098875.1"/>
    <property type="molecule type" value="Genomic_DNA"/>
</dbReference>
<accession>A0ABS5JVD4</accession>
<organism evidence="5 6">
    <name type="scientific">Carboxylicivirga linearis</name>
    <dbReference type="NCBI Taxonomy" id="1628157"/>
    <lineage>
        <taxon>Bacteria</taxon>
        <taxon>Pseudomonadati</taxon>
        <taxon>Bacteroidota</taxon>
        <taxon>Bacteroidia</taxon>
        <taxon>Marinilabiliales</taxon>
        <taxon>Marinilabiliaceae</taxon>
        <taxon>Carboxylicivirga</taxon>
    </lineage>
</organism>
<gene>
    <name evidence="5" type="ORF">KEM10_11340</name>
</gene>
<dbReference type="InterPro" id="IPR002104">
    <property type="entry name" value="Integrase_catalytic"/>
</dbReference>
<keyword evidence="3" id="KW-0233">DNA recombination</keyword>
<sequence>MRLITNFLLKKSKRRKDGKYPVYIRCTIDLKRIELSTGVYLNSCDWDNLAQQVVPLAENSRNLNKKLNNFSNTIFDKYYQLEAIGNPYDINNLKECLTNTPKHFLVDTFQTILDDIHRRVGYDYSYGTYKHYKTILGRLKEFIKVTYKKTDIPLSGINFKFITSFDSFLKIHHSVGPNTIGHYHKKLKKVLNDSIALGLIDKNPYTRFKIKRYQPNRDFLSLNEIRKIENKKIEIERVRTVRDIFLFACYTGLSYSDIHLLTKFHIFKGDDAEEWIIIDRTKTSTRCRIPILPKAKAILTKYENYPESVNKGKLLPTNSNQKMNTYLKEIADICDIKKALTMHVARHTFATTITLANGVPIETVSKMLGHTSIKTTQIYGKIIDSKISKDMKKIKNIWQSF</sequence>
<dbReference type="InterPro" id="IPR013762">
    <property type="entry name" value="Integrase-like_cat_sf"/>
</dbReference>
<reference evidence="5 6" key="1">
    <citation type="journal article" date="2015" name="Int. J. Syst. Evol. Microbiol.">
        <title>Carboxylicivirga linearis sp. nov., isolated from a sea cucumber culture pond.</title>
        <authorList>
            <person name="Wang F.Q."/>
            <person name="Zhou Y.X."/>
            <person name="Lin X.Z."/>
            <person name="Chen G.J."/>
            <person name="Du Z.J."/>
        </authorList>
    </citation>
    <scope>NUCLEOTIDE SEQUENCE [LARGE SCALE GENOMIC DNA]</scope>
    <source>
        <strain evidence="5 6">FB218</strain>
    </source>
</reference>
<evidence type="ECO:0000259" key="4">
    <source>
        <dbReference type="PROSITE" id="PS51898"/>
    </source>
</evidence>
<keyword evidence="6" id="KW-1185">Reference proteome</keyword>
<keyword evidence="2" id="KW-0238">DNA-binding</keyword>
<dbReference type="Pfam" id="PF17293">
    <property type="entry name" value="Arm-DNA-bind_5"/>
    <property type="match status" value="1"/>
</dbReference>
<dbReference type="InterPro" id="IPR035386">
    <property type="entry name" value="Arm-DNA-bind_5"/>
</dbReference>
<name>A0ABS5JVD4_9BACT</name>
<feature type="domain" description="Tyr recombinase" evidence="4">
    <location>
        <begin position="215"/>
        <end position="396"/>
    </location>
</feature>
<dbReference type="InterPro" id="IPR050090">
    <property type="entry name" value="Tyrosine_recombinase_XerCD"/>
</dbReference>
<evidence type="ECO:0000256" key="1">
    <source>
        <dbReference type="ARBA" id="ARBA00008857"/>
    </source>
</evidence>
<evidence type="ECO:0000313" key="6">
    <source>
        <dbReference type="Proteomes" id="UP000708576"/>
    </source>
</evidence>
<dbReference type="InterPro" id="IPR011010">
    <property type="entry name" value="DNA_brk_join_enz"/>
</dbReference>
<dbReference type="Pfam" id="PF13102">
    <property type="entry name" value="Phage_int_SAM_5"/>
    <property type="match status" value="1"/>
</dbReference>
<dbReference type="CDD" id="cd01185">
    <property type="entry name" value="INTN1_C_like"/>
    <property type="match status" value="1"/>
</dbReference>
<dbReference type="PROSITE" id="PS51898">
    <property type="entry name" value="TYR_RECOMBINASE"/>
    <property type="match status" value="1"/>
</dbReference>
<dbReference type="InterPro" id="IPR010998">
    <property type="entry name" value="Integrase_recombinase_N"/>
</dbReference>
<dbReference type="Pfam" id="PF00589">
    <property type="entry name" value="Phage_integrase"/>
    <property type="match status" value="1"/>
</dbReference>
<protein>
    <submittedName>
        <fullName evidence="5">Site-specific integrase</fullName>
    </submittedName>
</protein>
<dbReference type="Proteomes" id="UP000708576">
    <property type="component" value="Unassembled WGS sequence"/>
</dbReference>
<proteinExistence type="inferred from homology"/>
<evidence type="ECO:0000313" key="5">
    <source>
        <dbReference type="EMBL" id="MBS2098875.1"/>
    </source>
</evidence>
<comment type="caution">
    <text evidence="5">The sequence shown here is derived from an EMBL/GenBank/DDBJ whole genome shotgun (WGS) entry which is preliminary data.</text>
</comment>
<evidence type="ECO:0000256" key="2">
    <source>
        <dbReference type="ARBA" id="ARBA00023125"/>
    </source>
</evidence>
<dbReference type="PANTHER" id="PTHR30349:SF64">
    <property type="entry name" value="PROPHAGE INTEGRASE INTD-RELATED"/>
    <property type="match status" value="1"/>
</dbReference>
<evidence type="ECO:0000256" key="3">
    <source>
        <dbReference type="ARBA" id="ARBA00023172"/>
    </source>
</evidence>
<dbReference type="Gene3D" id="1.10.150.130">
    <property type="match status" value="1"/>
</dbReference>
<dbReference type="Gene3D" id="1.10.443.10">
    <property type="entry name" value="Intergrase catalytic core"/>
    <property type="match status" value="1"/>
</dbReference>
<dbReference type="PANTHER" id="PTHR30349">
    <property type="entry name" value="PHAGE INTEGRASE-RELATED"/>
    <property type="match status" value="1"/>
</dbReference>
<comment type="similarity">
    <text evidence="1">Belongs to the 'phage' integrase family.</text>
</comment>
<dbReference type="RefSeq" id="WP_212216121.1">
    <property type="nucleotide sequence ID" value="NZ_JAGUCO010000007.1"/>
</dbReference>
<dbReference type="SUPFAM" id="SSF56349">
    <property type="entry name" value="DNA breaking-rejoining enzymes"/>
    <property type="match status" value="1"/>
</dbReference>
<dbReference type="InterPro" id="IPR025269">
    <property type="entry name" value="SAM-like_dom"/>
</dbReference>